<feature type="domain" description="FAD dependent oxidoreductase" evidence="2">
    <location>
        <begin position="19"/>
        <end position="348"/>
    </location>
</feature>
<keyword evidence="4" id="KW-1185">Reference proteome</keyword>
<dbReference type="Gene3D" id="3.30.9.10">
    <property type="entry name" value="D-Amino Acid Oxidase, subunit A, domain 2"/>
    <property type="match status" value="1"/>
</dbReference>
<dbReference type="PANTHER" id="PTHR13847">
    <property type="entry name" value="SARCOSINE DEHYDROGENASE-RELATED"/>
    <property type="match status" value="1"/>
</dbReference>
<dbReference type="GO" id="GO:0005737">
    <property type="term" value="C:cytoplasm"/>
    <property type="evidence" value="ECO:0007669"/>
    <property type="project" value="TreeGrafter"/>
</dbReference>
<organism evidence="3 4">
    <name type="scientific">Nocardia mangyaensis</name>
    <dbReference type="NCBI Taxonomy" id="2213200"/>
    <lineage>
        <taxon>Bacteria</taxon>
        <taxon>Bacillati</taxon>
        <taxon>Actinomycetota</taxon>
        <taxon>Actinomycetes</taxon>
        <taxon>Mycobacteriales</taxon>
        <taxon>Nocardiaceae</taxon>
        <taxon>Nocardia</taxon>
    </lineage>
</organism>
<keyword evidence="1" id="KW-0560">Oxidoreductase</keyword>
<evidence type="ECO:0000313" key="4">
    <source>
        <dbReference type="Proteomes" id="UP000183810"/>
    </source>
</evidence>
<dbReference type="PANTHER" id="PTHR13847:SF289">
    <property type="entry name" value="GLYCINE OXIDASE"/>
    <property type="match status" value="1"/>
</dbReference>
<dbReference type="InterPro" id="IPR036188">
    <property type="entry name" value="FAD/NAD-bd_sf"/>
</dbReference>
<gene>
    <name evidence="3" type="ORF">BOX37_20170</name>
</gene>
<proteinExistence type="predicted"/>
<accession>A0A1J0VV25</accession>
<dbReference type="GO" id="GO:0016491">
    <property type="term" value="F:oxidoreductase activity"/>
    <property type="evidence" value="ECO:0007669"/>
    <property type="project" value="UniProtKB-KW"/>
</dbReference>
<dbReference type="InterPro" id="IPR006076">
    <property type="entry name" value="FAD-dep_OxRdtase"/>
</dbReference>
<dbReference type="Pfam" id="PF01266">
    <property type="entry name" value="DAO"/>
    <property type="match status" value="1"/>
</dbReference>
<evidence type="ECO:0000259" key="2">
    <source>
        <dbReference type="Pfam" id="PF01266"/>
    </source>
</evidence>
<dbReference type="PROSITE" id="PS51257">
    <property type="entry name" value="PROKAR_LIPOPROTEIN"/>
    <property type="match status" value="1"/>
</dbReference>
<sequence>MVDETRKVDADMTDPIRADVAIVGAGVIGCLIARELSERRPDLDIVVVDRGEIGGGASRYSAGLDIPRGNSERVRRMAAYGQRYFADIRWAIPMTVIAHRTRDSDVRERYLEGVGPMTTPAVHRGLFDIPPGHIAWHGNCAYTDVHAFAQQVAREVRSRVRFHEGIEVLAVEPDPDGIQLRLGTGRSVRAALVVVAPGPWTGSPPWPSFIRSFGIRVKRVVALHLDRVPDEGDPAVIFDTEDAFLLPMHRRRHWLLSYTSDEWDVSPDRPGTGLTAADLAAGHRILERYAPHLIASTVSGRVFCDAYSPDREPLVRSSPADPRVVFAGAANGSGYRLGPAIAAETADLLEALSGADVERERTA</sequence>
<evidence type="ECO:0000256" key="1">
    <source>
        <dbReference type="ARBA" id="ARBA00023002"/>
    </source>
</evidence>
<reference evidence="3" key="1">
    <citation type="submission" date="2016-11" db="EMBL/GenBank/DDBJ databases">
        <authorList>
            <person name="Jaros S."/>
            <person name="Januszkiewicz K."/>
            <person name="Wedrychowicz H."/>
        </authorList>
    </citation>
    <scope>NUCLEOTIDE SEQUENCE [LARGE SCALE GENOMIC DNA]</scope>
    <source>
        <strain evidence="3">Y48</strain>
    </source>
</reference>
<dbReference type="Proteomes" id="UP000183810">
    <property type="component" value="Chromosome"/>
</dbReference>
<evidence type="ECO:0000313" key="3">
    <source>
        <dbReference type="EMBL" id="APE35878.1"/>
    </source>
</evidence>
<dbReference type="SUPFAM" id="SSF51905">
    <property type="entry name" value="FAD/NAD(P)-binding domain"/>
    <property type="match status" value="1"/>
</dbReference>
<dbReference type="EMBL" id="CP018082">
    <property type="protein sequence ID" value="APE35878.1"/>
    <property type="molecule type" value="Genomic_DNA"/>
</dbReference>
<name>A0A1J0VV25_9NOCA</name>
<dbReference type="Gene3D" id="3.50.50.60">
    <property type="entry name" value="FAD/NAD(P)-binding domain"/>
    <property type="match status" value="2"/>
</dbReference>
<protein>
    <recommendedName>
        <fullName evidence="2">FAD dependent oxidoreductase domain-containing protein</fullName>
    </recommendedName>
</protein>
<dbReference type="AlphaFoldDB" id="A0A1J0VV25"/>
<dbReference type="KEGG" id="nsl:BOX37_20170"/>